<dbReference type="WBParaSite" id="PS1159_v2.g17494.t1">
    <property type="protein sequence ID" value="PS1159_v2.g17494.t1"/>
    <property type="gene ID" value="PS1159_v2.g17494"/>
</dbReference>
<dbReference type="Proteomes" id="UP000887580">
    <property type="component" value="Unplaced"/>
</dbReference>
<evidence type="ECO:0000313" key="1">
    <source>
        <dbReference type="Proteomes" id="UP000887580"/>
    </source>
</evidence>
<reference evidence="2" key="1">
    <citation type="submission" date="2022-11" db="UniProtKB">
        <authorList>
            <consortium name="WormBaseParasite"/>
        </authorList>
    </citation>
    <scope>IDENTIFICATION</scope>
</reference>
<proteinExistence type="predicted"/>
<evidence type="ECO:0000313" key="2">
    <source>
        <dbReference type="WBParaSite" id="PS1159_v2.g17494.t1"/>
    </source>
</evidence>
<accession>A0AC35FHA0</accession>
<protein>
    <submittedName>
        <fullName evidence="2">Mediator of RNA polymerase II transcription subunit 6</fullName>
    </submittedName>
</protein>
<name>A0AC35FHA0_9BILA</name>
<organism evidence="1 2">
    <name type="scientific">Panagrolaimus sp. PS1159</name>
    <dbReference type="NCBI Taxonomy" id="55785"/>
    <lineage>
        <taxon>Eukaryota</taxon>
        <taxon>Metazoa</taxon>
        <taxon>Ecdysozoa</taxon>
        <taxon>Nematoda</taxon>
        <taxon>Chromadorea</taxon>
        <taxon>Rhabditida</taxon>
        <taxon>Tylenchina</taxon>
        <taxon>Panagrolaimomorpha</taxon>
        <taxon>Panagrolaimoidea</taxon>
        <taxon>Panagrolaimidae</taxon>
        <taxon>Panagrolaimus</taxon>
    </lineage>
</organism>
<sequence length="294" mass="32742">MLNSIFFFSAFSNNPGIPDSPLLHKSWHNPGWPSNLLNVENIIHYFCDESNPFYDRQSDNQTLIMQGIPMDRLSKMNGIQFSLVHVCGPLFVIGKLKRASETNFTPICYYYCMDGTVYQCPDLYTFIQSRLAQTTNPLREALTQASKYSRFDVNKGYTWEFDADASKSAETVEEEKEKKSKKSWYQDPNKVRSSQYQWKRADRILHMTLHRYPPGSGMHIEGPPRMEIDISASNNTTGGPASNITGGAPTPGGGLGLSAPNSHLTVGGPSSVSSRNINSPAMRKSNGTPSKTGR</sequence>